<dbReference type="AlphaFoldDB" id="A0A5P9CRJ3"/>
<gene>
    <name evidence="2" type="ORF">FIV01_20725</name>
</gene>
<organism evidence="2 3">
    <name type="scientific">Vibrio aquimaris</name>
    <dbReference type="NCBI Taxonomy" id="2587862"/>
    <lineage>
        <taxon>Bacteria</taxon>
        <taxon>Pseudomonadati</taxon>
        <taxon>Pseudomonadota</taxon>
        <taxon>Gammaproteobacteria</taxon>
        <taxon>Vibrionales</taxon>
        <taxon>Vibrionaceae</taxon>
        <taxon>Vibrio</taxon>
    </lineage>
</organism>
<keyword evidence="2" id="KW-0614">Plasmid</keyword>
<proteinExistence type="predicted"/>
<reference evidence="2 3" key="1">
    <citation type="submission" date="2019-10" db="EMBL/GenBank/DDBJ databases">
        <title>Complete genome sequence of Vibrio sp. strain THAF100, isolated from non-filtered water from the water column of tank 6 of a marine aquarium containing stony-coral fragments. Water maintained at 26 degree C.</title>
        <authorList>
            <person name="Ruckert C."/>
            <person name="Franco A."/>
            <person name="Kalinowski J."/>
            <person name="Glaeser S."/>
        </authorList>
    </citation>
    <scope>NUCLEOTIDE SEQUENCE [LARGE SCALE GENOMIC DNA]</scope>
    <source>
        <strain evidence="2 3">THAF100</strain>
        <plasmid evidence="3">pthaf100_b</plasmid>
    </source>
</reference>
<evidence type="ECO:0000256" key="1">
    <source>
        <dbReference type="SAM" id="MobiDB-lite"/>
    </source>
</evidence>
<protein>
    <recommendedName>
        <fullName evidence="4">HNH endonuclease</fullName>
    </recommendedName>
</protein>
<dbReference type="RefSeq" id="WP_152432843.1">
    <property type="nucleotide sequence ID" value="NZ_CBCSDK010000028.1"/>
</dbReference>
<accession>A0A5P9CRJ3</accession>
<evidence type="ECO:0000313" key="2">
    <source>
        <dbReference type="EMBL" id="QFT28830.1"/>
    </source>
</evidence>
<name>A0A5P9CRJ3_9VIBR</name>
<evidence type="ECO:0008006" key="4">
    <source>
        <dbReference type="Google" id="ProtNLM"/>
    </source>
</evidence>
<dbReference type="Proteomes" id="UP000326936">
    <property type="component" value="Plasmid pTHAF100_b"/>
</dbReference>
<evidence type="ECO:0000313" key="3">
    <source>
        <dbReference type="Proteomes" id="UP000326936"/>
    </source>
</evidence>
<dbReference type="EMBL" id="CP045352">
    <property type="protein sequence ID" value="QFT28830.1"/>
    <property type="molecule type" value="Genomic_DNA"/>
</dbReference>
<keyword evidence="3" id="KW-1185">Reference proteome</keyword>
<geneLocation type="plasmid" evidence="3">
    <name>pthaf100_b</name>
</geneLocation>
<feature type="region of interest" description="Disordered" evidence="1">
    <location>
        <begin position="52"/>
        <end position="82"/>
    </location>
</feature>
<dbReference type="KEGG" id="vaq:FIV01_20725"/>
<sequence length="82" mass="9505">MTGSVKRALYDAARALVANPMDPEARAELNYLVNWKTCNVCNENKYIDEFGLEPHKTDGRRSDCKSCRNESQARRRAERKER</sequence>